<comment type="caution">
    <text evidence="2">The sequence shown here is derived from an EMBL/GenBank/DDBJ whole genome shotgun (WGS) entry which is preliminary data.</text>
</comment>
<feature type="non-terminal residue" evidence="2">
    <location>
        <position position="199"/>
    </location>
</feature>
<organism evidence="2 3">
    <name type="scientific">Gigaspora rosea</name>
    <dbReference type="NCBI Taxonomy" id="44941"/>
    <lineage>
        <taxon>Eukaryota</taxon>
        <taxon>Fungi</taxon>
        <taxon>Fungi incertae sedis</taxon>
        <taxon>Mucoromycota</taxon>
        <taxon>Glomeromycotina</taxon>
        <taxon>Glomeromycetes</taxon>
        <taxon>Diversisporales</taxon>
        <taxon>Gigasporaceae</taxon>
        <taxon>Gigaspora</taxon>
    </lineage>
</organism>
<reference evidence="2 3" key="1">
    <citation type="submission" date="2018-06" db="EMBL/GenBank/DDBJ databases">
        <title>Comparative genomics reveals the genomic features of Rhizophagus irregularis, R. cerebriforme, R. diaphanum and Gigaspora rosea, and their symbiotic lifestyle signature.</title>
        <authorList>
            <person name="Morin E."/>
            <person name="San Clemente H."/>
            <person name="Chen E.C.H."/>
            <person name="De La Providencia I."/>
            <person name="Hainaut M."/>
            <person name="Kuo A."/>
            <person name="Kohler A."/>
            <person name="Murat C."/>
            <person name="Tang N."/>
            <person name="Roy S."/>
            <person name="Loubradou J."/>
            <person name="Henrissat B."/>
            <person name="Grigoriev I.V."/>
            <person name="Corradi N."/>
            <person name="Roux C."/>
            <person name="Martin F.M."/>
        </authorList>
    </citation>
    <scope>NUCLEOTIDE SEQUENCE [LARGE SCALE GENOMIC DNA]</scope>
    <source>
        <strain evidence="2 3">DAOM 194757</strain>
    </source>
</reference>
<feature type="region of interest" description="Disordered" evidence="1">
    <location>
        <begin position="81"/>
        <end position="104"/>
    </location>
</feature>
<dbReference type="EMBL" id="QKWP01006726">
    <property type="protein sequence ID" value="RIA99858.1"/>
    <property type="molecule type" value="Genomic_DNA"/>
</dbReference>
<evidence type="ECO:0000313" key="3">
    <source>
        <dbReference type="Proteomes" id="UP000266673"/>
    </source>
</evidence>
<accession>A0A397TPG0</accession>
<dbReference type="Proteomes" id="UP000266673">
    <property type="component" value="Unassembled WGS sequence"/>
</dbReference>
<sequence>MNLMLWYMNVQEEEDMSIKNVDESDGLTERKMEIGGDVSMMISKNVGNNESKVSNKDPKPAAPNRGTSLFEIFCDNIGSSDSNQAGLDKENAEENDIESNRSIGAGDDCKLDDLEAEVDRLLLVMRNSGSDETEGEEINLIDFNESDLMSEGKPEGILEVFVEGDLIDFGCVEGESVINDYVKEEIIEDADGETFGRSR</sequence>
<keyword evidence="3" id="KW-1185">Reference proteome</keyword>
<dbReference type="OrthoDB" id="2440325at2759"/>
<dbReference type="AlphaFoldDB" id="A0A397TPG0"/>
<evidence type="ECO:0000256" key="1">
    <source>
        <dbReference type="SAM" id="MobiDB-lite"/>
    </source>
</evidence>
<protein>
    <submittedName>
        <fullName evidence="2">Uncharacterized protein</fullName>
    </submittedName>
</protein>
<evidence type="ECO:0000313" key="2">
    <source>
        <dbReference type="EMBL" id="RIA99858.1"/>
    </source>
</evidence>
<proteinExistence type="predicted"/>
<name>A0A397TPG0_9GLOM</name>
<gene>
    <name evidence="2" type="ORF">C2G38_1509518</name>
</gene>